<dbReference type="PANTHER" id="PTHR42682:SF3">
    <property type="entry name" value="FORMATE HYDROGENLYASE SUBUNIT 3-RELATED"/>
    <property type="match status" value="1"/>
</dbReference>
<gene>
    <name evidence="9" type="ordered locus">TON_1021</name>
</gene>
<evidence type="ECO:0000313" key="10">
    <source>
        <dbReference type="Proteomes" id="UP000002727"/>
    </source>
</evidence>
<dbReference type="GeneID" id="7018040"/>
<feature type="transmembrane region" description="Helical" evidence="7">
    <location>
        <begin position="614"/>
        <end position="633"/>
    </location>
</feature>
<keyword evidence="6 7" id="KW-0472">Membrane</keyword>
<keyword evidence="5" id="KW-0560">Oxidoreductase</keyword>
<organism evidence="9 10">
    <name type="scientific">Thermococcus onnurineus (strain NA1)</name>
    <dbReference type="NCBI Taxonomy" id="523850"/>
    <lineage>
        <taxon>Archaea</taxon>
        <taxon>Methanobacteriati</taxon>
        <taxon>Methanobacteriota</taxon>
        <taxon>Thermococci</taxon>
        <taxon>Thermococcales</taxon>
        <taxon>Thermococcaceae</taxon>
        <taxon>Thermococcus</taxon>
    </lineage>
</organism>
<keyword evidence="4 7" id="KW-1133">Transmembrane helix</keyword>
<dbReference type="OrthoDB" id="371891at2157"/>
<dbReference type="Pfam" id="PF00361">
    <property type="entry name" value="Proton_antipo_M"/>
    <property type="match status" value="1"/>
</dbReference>
<dbReference type="HOGENOM" id="CLU_007100_8_1_2"/>
<dbReference type="KEGG" id="ton:TON_1021"/>
<feature type="transmembrane region" description="Helical" evidence="7">
    <location>
        <begin position="522"/>
        <end position="542"/>
    </location>
</feature>
<evidence type="ECO:0000313" key="9">
    <source>
        <dbReference type="EMBL" id="ACJ16509.1"/>
    </source>
</evidence>
<feature type="transmembrane region" description="Helical" evidence="7">
    <location>
        <begin position="6"/>
        <end position="23"/>
    </location>
</feature>
<evidence type="ECO:0000256" key="1">
    <source>
        <dbReference type="ARBA" id="ARBA00004651"/>
    </source>
</evidence>
<evidence type="ECO:0000256" key="6">
    <source>
        <dbReference type="ARBA" id="ARBA00023136"/>
    </source>
</evidence>
<feature type="transmembrane region" description="Helical" evidence="7">
    <location>
        <begin position="349"/>
        <end position="368"/>
    </location>
</feature>
<feature type="domain" description="NADH:quinone oxidoreductase/Mrp antiporter transmembrane" evidence="8">
    <location>
        <begin position="133"/>
        <end position="420"/>
    </location>
</feature>
<dbReference type="GO" id="GO:0016491">
    <property type="term" value="F:oxidoreductase activity"/>
    <property type="evidence" value="ECO:0007669"/>
    <property type="project" value="UniProtKB-KW"/>
</dbReference>
<feature type="transmembrane region" description="Helical" evidence="7">
    <location>
        <begin position="117"/>
        <end position="142"/>
    </location>
</feature>
<keyword evidence="10" id="KW-1185">Reference proteome</keyword>
<accession>B6YWP6</accession>
<feature type="transmembrane region" description="Helical" evidence="7">
    <location>
        <begin position="82"/>
        <end position="105"/>
    </location>
</feature>
<dbReference type="GO" id="GO:0005886">
    <property type="term" value="C:plasma membrane"/>
    <property type="evidence" value="ECO:0007669"/>
    <property type="project" value="UniProtKB-SubCell"/>
</dbReference>
<comment type="subcellular location">
    <subcellularLocation>
        <location evidence="1">Cell membrane</location>
        <topology evidence="1">Multi-pass membrane protein</topology>
    </subcellularLocation>
</comment>
<evidence type="ECO:0000256" key="4">
    <source>
        <dbReference type="ARBA" id="ARBA00022989"/>
    </source>
</evidence>
<dbReference type="EMBL" id="CP000855">
    <property type="protein sequence ID" value="ACJ16509.1"/>
    <property type="molecule type" value="Genomic_DNA"/>
</dbReference>
<dbReference type="AlphaFoldDB" id="B6YWP6"/>
<dbReference type="InterPro" id="IPR052175">
    <property type="entry name" value="ComplexI-like_HydComp"/>
</dbReference>
<dbReference type="PATRIC" id="fig|523850.10.peg.1029"/>
<evidence type="ECO:0000259" key="8">
    <source>
        <dbReference type="Pfam" id="PF00361"/>
    </source>
</evidence>
<evidence type="ECO:0000256" key="5">
    <source>
        <dbReference type="ARBA" id="ARBA00023002"/>
    </source>
</evidence>
<dbReference type="RefSeq" id="WP_012571981.1">
    <property type="nucleotide sequence ID" value="NC_011529.1"/>
</dbReference>
<feature type="transmembrane region" description="Helical" evidence="7">
    <location>
        <begin position="174"/>
        <end position="194"/>
    </location>
</feature>
<feature type="transmembrane region" description="Helical" evidence="7">
    <location>
        <begin position="380"/>
        <end position="403"/>
    </location>
</feature>
<feature type="transmembrane region" description="Helical" evidence="7">
    <location>
        <begin position="215"/>
        <end position="238"/>
    </location>
</feature>
<feature type="transmembrane region" description="Helical" evidence="7">
    <location>
        <begin position="423"/>
        <end position="447"/>
    </location>
</feature>
<keyword evidence="2" id="KW-1003">Cell membrane</keyword>
<sequence>MEVIFLFIVIILSVASFIGVFSRSAILTKLVNALSALGSLTIAYAGIVGLKESVELNITLLHLKSDSIINAFSTLTLKVDPLSGFFMIILGILGFCTSVYGIAYLDMYKGDKRLYAFNYPLFLLFMFLVLVSWNLLWFVVFWELMTLFSQFLVAFERNEKTLIATLKYFCMTKAAADFMLIAIVLVLITISGGGDYDILSSQLVNYFRSHPLEMYLVSAGFMIGLGVKAALVPFHVWLPDAYVEAPSNVSSLLSGAMEKMPVYMMFRFFLSFTPLTPNIGLLIALFGTLTLFFGTMYALKQTDSKRLLAYHSVGQIGYVVFALGAGIYLLSKGYTTFGALALMASLFHALNHAFFKGLLFLTAGSILYRTGSRDLDHLGGLARFMPITAFAALIGSLSIAGMPPFNGFVSKWMIYVSTLPTPTLVSLFGALALFISAVTTASFVKYFTSIFVRPPAKEITVKEVPVSMWASQLILAVLCVIFGVYPALPLEAISKAVDSVGVTTPSITVFPGLIVSDGIGNIAPLALLVFSGALTAVLLAIFPYKISLPVWTTGTRRSLAMRLPASSYYASFEEEFEDVYSWGEWCVCTTKRLWDATKAVLSNFEEVSFDLDKMMTGAWLMLLILLTILGGVLL</sequence>
<protein>
    <submittedName>
        <fullName evidence="9">Hydrogenase 4, subunit 3</fullName>
    </submittedName>
</protein>
<dbReference type="STRING" id="523850.TON_1021"/>
<feature type="transmembrane region" description="Helical" evidence="7">
    <location>
        <begin position="468"/>
        <end position="488"/>
    </location>
</feature>
<keyword evidence="3 7" id="KW-0812">Transmembrane</keyword>
<proteinExistence type="predicted"/>
<dbReference type="InterPro" id="IPR001750">
    <property type="entry name" value="ND/Mrp_TM"/>
</dbReference>
<reference evidence="9 10" key="1">
    <citation type="journal article" date="2008" name="J. Bacteriol.">
        <title>The complete genome sequence of Thermococcus onnurineus NA1 reveals a mixed heterotrophic and carboxydotrophic metabolism.</title>
        <authorList>
            <person name="Lee H.S."/>
            <person name="Kang S.G."/>
            <person name="Bae S.S."/>
            <person name="Lim J.K."/>
            <person name="Cho Y."/>
            <person name="Kim Y.J."/>
            <person name="Jeon J.H."/>
            <person name="Cha S.S."/>
            <person name="Kwon K.K."/>
            <person name="Kim H.T."/>
            <person name="Park C.J."/>
            <person name="Lee H.W."/>
            <person name="Kim S.I."/>
            <person name="Chun J."/>
            <person name="Colwell R.R."/>
            <person name="Kim S.J."/>
            <person name="Lee J.H."/>
        </authorList>
    </citation>
    <scope>NUCLEOTIDE SEQUENCE [LARGE SCALE GENOMIC DNA]</scope>
    <source>
        <strain evidence="9 10">NA1</strain>
    </source>
</reference>
<evidence type="ECO:0000256" key="2">
    <source>
        <dbReference type="ARBA" id="ARBA00022475"/>
    </source>
</evidence>
<dbReference type="PRINTS" id="PR01434">
    <property type="entry name" value="NADHDHGNASE5"/>
</dbReference>
<dbReference type="PANTHER" id="PTHR42682">
    <property type="entry name" value="HYDROGENASE-4 COMPONENT F"/>
    <property type="match status" value="1"/>
</dbReference>
<evidence type="ECO:0000256" key="3">
    <source>
        <dbReference type="ARBA" id="ARBA00022692"/>
    </source>
</evidence>
<name>B6YWP6_THEON</name>
<feature type="transmembrane region" description="Helical" evidence="7">
    <location>
        <begin position="308"/>
        <end position="329"/>
    </location>
</feature>
<feature type="transmembrane region" description="Helical" evidence="7">
    <location>
        <begin position="279"/>
        <end position="299"/>
    </location>
</feature>
<dbReference type="eggNOG" id="arCOG01537">
    <property type="taxonomic scope" value="Archaea"/>
</dbReference>
<evidence type="ECO:0000256" key="7">
    <source>
        <dbReference type="SAM" id="Phobius"/>
    </source>
</evidence>
<feature type="transmembrane region" description="Helical" evidence="7">
    <location>
        <begin position="30"/>
        <end position="50"/>
    </location>
</feature>
<dbReference type="Proteomes" id="UP000002727">
    <property type="component" value="Chromosome"/>
</dbReference>